<comment type="caution">
    <text evidence="2">The sequence shown here is derived from an EMBL/GenBank/DDBJ whole genome shotgun (WGS) entry which is preliminary data.</text>
</comment>
<accession>A0ABW0KR14</accession>
<sequence>MSSPRAIDVGYCGVHTAFECALAAQECGWLRNFHCSIYDAPGKWGGLASRYLGGEALRNRRVDGLDPRHICEYPLPWLIDTLVRRFGAKGESMMMFTAFDAHCARKLEQQPPDLFVSTERSALRSLQIAARLGIHTVHDCPQLHPVELEKLMQQASDACDLPWKGFPDGEAMMERKLQEYELASRLMVYSEFHGQSFVRQGVAPERLFQNPLWVDTDFWQPVTAVKRSSLSTGTLHLLFVGELSIRKGLPFLFKALELLGAPVRLTLAGRPTDQIVVPSRIGRAEIVATGPLTKHRLRELYAEHDLLVLPSVADAFGWVAVEAMACGIPVLLSENCGAPVPDPAWRVPAMDAVALAARLQFYLDHPDRLGECAAQCSSFASQFIPVHFRERVRQQFADWLSPIAGTN</sequence>
<dbReference type="Gene3D" id="3.40.50.2000">
    <property type="entry name" value="Glycogen Phosphorylase B"/>
    <property type="match status" value="1"/>
</dbReference>
<reference evidence="3" key="1">
    <citation type="journal article" date="2019" name="Int. J. Syst. Evol. Microbiol.">
        <title>The Global Catalogue of Microorganisms (GCM) 10K type strain sequencing project: providing services to taxonomists for standard genome sequencing and annotation.</title>
        <authorList>
            <consortium name="The Broad Institute Genomics Platform"/>
            <consortium name="The Broad Institute Genome Sequencing Center for Infectious Disease"/>
            <person name="Wu L."/>
            <person name="Ma J."/>
        </authorList>
    </citation>
    <scope>NUCLEOTIDE SEQUENCE [LARGE SCALE GENOMIC DNA]</scope>
    <source>
        <strain evidence="3">CGMCC 4.1469</strain>
    </source>
</reference>
<name>A0ABW0KR14_9BACT</name>
<keyword evidence="1 2" id="KW-0808">Transferase</keyword>
<dbReference type="RefSeq" id="WP_377167000.1">
    <property type="nucleotide sequence ID" value="NZ_JBHSMQ010000004.1"/>
</dbReference>
<dbReference type="CDD" id="cd03801">
    <property type="entry name" value="GT4_PimA-like"/>
    <property type="match status" value="1"/>
</dbReference>
<dbReference type="EC" id="2.4.-.-" evidence="2"/>
<evidence type="ECO:0000313" key="2">
    <source>
        <dbReference type="EMBL" id="MFC5455680.1"/>
    </source>
</evidence>
<dbReference type="GO" id="GO:0016757">
    <property type="term" value="F:glycosyltransferase activity"/>
    <property type="evidence" value="ECO:0007669"/>
    <property type="project" value="UniProtKB-KW"/>
</dbReference>
<gene>
    <name evidence="2" type="ORF">ACFQDI_12500</name>
</gene>
<dbReference type="PANTHER" id="PTHR46401:SF2">
    <property type="entry name" value="GLYCOSYLTRANSFERASE WBBK-RELATED"/>
    <property type="match status" value="1"/>
</dbReference>
<organism evidence="2 3">
    <name type="scientific">Prosthecobacter fluviatilis</name>
    <dbReference type="NCBI Taxonomy" id="445931"/>
    <lineage>
        <taxon>Bacteria</taxon>
        <taxon>Pseudomonadati</taxon>
        <taxon>Verrucomicrobiota</taxon>
        <taxon>Verrucomicrobiia</taxon>
        <taxon>Verrucomicrobiales</taxon>
        <taxon>Verrucomicrobiaceae</taxon>
        <taxon>Prosthecobacter</taxon>
    </lineage>
</organism>
<evidence type="ECO:0000313" key="3">
    <source>
        <dbReference type="Proteomes" id="UP001596052"/>
    </source>
</evidence>
<dbReference type="PANTHER" id="PTHR46401">
    <property type="entry name" value="GLYCOSYLTRANSFERASE WBBK-RELATED"/>
    <property type="match status" value="1"/>
</dbReference>
<dbReference type="Pfam" id="PF13692">
    <property type="entry name" value="Glyco_trans_1_4"/>
    <property type="match status" value="1"/>
</dbReference>
<keyword evidence="3" id="KW-1185">Reference proteome</keyword>
<evidence type="ECO:0000256" key="1">
    <source>
        <dbReference type="ARBA" id="ARBA00022679"/>
    </source>
</evidence>
<dbReference type="EMBL" id="JBHSMQ010000004">
    <property type="protein sequence ID" value="MFC5455680.1"/>
    <property type="molecule type" value="Genomic_DNA"/>
</dbReference>
<dbReference type="Proteomes" id="UP001596052">
    <property type="component" value="Unassembled WGS sequence"/>
</dbReference>
<dbReference type="SUPFAM" id="SSF53756">
    <property type="entry name" value="UDP-Glycosyltransferase/glycogen phosphorylase"/>
    <property type="match status" value="1"/>
</dbReference>
<keyword evidence="2" id="KW-0328">Glycosyltransferase</keyword>
<protein>
    <submittedName>
        <fullName evidence="2">Glycosyltransferase family 4 protein</fullName>
        <ecNumber evidence="2">2.4.-.-</ecNumber>
    </submittedName>
</protein>
<proteinExistence type="predicted"/>